<sequence>MSRKIAIALLSAVVIAGGFSAAPASAAKISNGTACSKLNATTTVSGFKYKCAKNALVKNSKLTWLSAECITAISQWQSALKTQASVGNVSEQLTELDAQYEKAVAALASVTTAYDNARAQVTKTQASMNAATIASEKQSLATALSKLANAVLILSGSKSKLTTQVRDLESKKALLSSAPATFKASVQDAKASASLLCKKGY</sequence>
<protein>
    <submittedName>
        <fullName evidence="1">Unannotated protein</fullName>
    </submittedName>
</protein>
<dbReference type="AlphaFoldDB" id="A0A6J6BAJ1"/>
<organism evidence="1">
    <name type="scientific">freshwater metagenome</name>
    <dbReference type="NCBI Taxonomy" id="449393"/>
    <lineage>
        <taxon>unclassified sequences</taxon>
        <taxon>metagenomes</taxon>
        <taxon>ecological metagenomes</taxon>
    </lineage>
</organism>
<accession>A0A6J6BAJ1</accession>
<name>A0A6J6BAJ1_9ZZZZ</name>
<reference evidence="1" key="1">
    <citation type="submission" date="2020-05" db="EMBL/GenBank/DDBJ databases">
        <authorList>
            <person name="Chiriac C."/>
            <person name="Salcher M."/>
            <person name="Ghai R."/>
            <person name="Kavagutti S V."/>
        </authorList>
    </citation>
    <scope>NUCLEOTIDE SEQUENCE</scope>
</reference>
<proteinExistence type="predicted"/>
<evidence type="ECO:0000313" key="1">
    <source>
        <dbReference type="EMBL" id="CAB4535399.1"/>
    </source>
</evidence>
<dbReference type="EMBL" id="CAEZSD010000084">
    <property type="protein sequence ID" value="CAB4535399.1"/>
    <property type="molecule type" value="Genomic_DNA"/>
</dbReference>
<gene>
    <name evidence="1" type="ORF">UFOPK1399_00745</name>
</gene>